<reference evidence="1 2" key="1">
    <citation type="submission" date="2015-04" db="EMBL/GenBank/DDBJ databases">
        <title>Comparative genomics of rhizobia nodulating Arachis hypogaea in China.</title>
        <authorList>
            <person name="Li Y."/>
        </authorList>
    </citation>
    <scope>NUCLEOTIDE SEQUENCE [LARGE SCALE GENOMIC DNA]</scope>
    <source>
        <strain evidence="1 2">CCBAU 51787</strain>
    </source>
</reference>
<evidence type="ECO:0000313" key="1">
    <source>
        <dbReference type="EMBL" id="RXH34254.1"/>
    </source>
</evidence>
<comment type="caution">
    <text evidence="1">The sequence shown here is derived from an EMBL/GenBank/DDBJ whole genome shotgun (WGS) entry which is preliminary data.</text>
</comment>
<dbReference type="AlphaFoldDB" id="A0A4Q0SCI0"/>
<proteinExistence type="predicted"/>
<name>A0A4Q0SCI0_9BRAD</name>
<organism evidence="1 2">
    <name type="scientific">Bradyrhizobium zhanjiangense</name>
    <dbReference type="NCBI Taxonomy" id="1325107"/>
    <lineage>
        <taxon>Bacteria</taxon>
        <taxon>Pseudomonadati</taxon>
        <taxon>Pseudomonadota</taxon>
        <taxon>Alphaproteobacteria</taxon>
        <taxon>Hyphomicrobiales</taxon>
        <taxon>Nitrobacteraceae</taxon>
        <taxon>Bradyrhizobium</taxon>
    </lineage>
</organism>
<accession>A0A4Q0SCI0</accession>
<sequence length="74" mass="7880">MLLRARLAAAIPWTKPVVDAGSGLGLARTTQKSFAFNAGRSGLGPLAQTFCLFEQPLFEGAGLFETASHRRCSI</sequence>
<gene>
    <name evidence="1" type="ORF">XH94_28580</name>
</gene>
<dbReference type="EMBL" id="LBJM01000079">
    <property type="protein sequence ID" value="RXH34254.1"/>
    <property type="molecule type" value="Genomic_DNA"/>
</dbReference>
<evidence type="ECO:0000313" key="2">
    <source>
        <dbReference type="Proteomes" id="UP000290565"/>
    </source>
</evidence>
<dbReference type="Proteomes" id="UP000290565">
    <property type="component" value="Unassembled WGS sequence"/>
</dbReference>
<protein>
    <submittedName>
        <fullName evidence="1">Uncharacterized protein</fullName>
    </submittedName>
</protein>